<dbReference type="PROSITE" id="PS50222">
    <property type="entry name" value="EF_HAND_2"/>
    <property type="match status" value="1"/>
</dbReference>
<dbReference type="EMBL" id="CAJPIZ010000700">
    <property type="protein sequence ID" value="CAG2102083.1"/>
    <property type="molecule type" value="Genomic_DNA"/>
</dbReference>
<name>A0A7R9KH41_9ACAR</name>
<dbReference type="InterPro" id="IPR018247">
    <property type="entry name" value="EF_Hand_1_Ca_BS"/>
</dbReference>
<reference evidence="4" key="1">
    <citation type="submission" date="2020-11" db="EMBL/GenBank/DDBJ databases">
        <authorList>
            <person name="Tran Van P."/>
        </authorList>
    </citation>
    <scope>NUCLEOTIDE SEQUENCE</scope>
</reference>
<dbReference type="Gene3D" id="1.10.238.10">
    <property type="entry name" value="EF-hand"/>
    <property type="match status" value="1"/>
</dbReference>
<dbReference type="PROSITE" id="PS00018">
    <property type="entry name" value="EF_HAND_1"/>
    <property type="match status" value="1"/>
</dbReference>
<protein>
    <recommendedName>
        <fullName evidence="3">EF-hand domain-containing protein</fullName>
    </recommendedName>
</protein>
<dbReference type="EMBL" id="OC855275">
    <property type="protein sequence ID" value="CAD7621653.1"/>
    <property type="molecule type" value="Genomic_DNA"/>
</dbReference>
<dbReference type="InterPro" id="IPR011992">
    <property type="entry name" value="EF-hand-dom_pair"/>
</dbReference>
<dbReference type="Pfam" id="PF13202">
    <property type="entry name" value="EF-hand_5"/>
    <property type="match status" value="1"/>
</dbReference>
<proteinExistence type="predicted"/>
<feature type="domain" description="EF-hand" evidence="3">
    <location>
        <begin position="129"/>
        <end position="156"/>
    </location>
</feature>
<evidence type="ECO:0000256" key="1">
    <source>
        <dbReference type="ARBA" id="ARBA00022837"/>
    </source>
</evidence>
<dbReference type="Gene3D" id="3.30.70.2800">
    <property type="match status" value="1"/>
</dbReference>
<dbReference type="AlphaFoldDB" id="A0A7R9KH41"/>
<gene>
    <name evidence="4" type="ORF">OSB1V03_LOCUS2124</name>
</gene>
<keyword evidence="1" id="KW-0106">Calcium</keyword>
<sequence>MNSALTLATLLAAIVLMINVDKSAAECCYAPLSCPDQGRTCYDCTGANIYCGVGKCNAVGCNCDGGCRAGHSGMWCWNIALGCKDNGLATTNALTVNNVTQVFARLDADRDGRASYVETLSYVSTEGLAANKDMKYEFYLMDKNHDGFLTIDEIDA</sequence>
<feature type="chain" id="PRO_5035591545" description="EF-hand domain-containing protein" evidence="2">
    <location>
        <begin position="26"/>
        <end position="156"/>
    </location>
</feature>
<evidence type="ECO:0000313" key="5">
    <source>
        <dbReference type="Proteomes" id="UP000759131"/>
    </source>
</evidence>
<dbReference type="Proteomes" id="UP000759131">
    <property type="component" value="Unassembled WGS sequence"/>
</dbReference>
<keyword evidence="5" id="KW-1185">Reference proteome</keyword>
<evidence type="ECO:0000256" key="2">
    <source>
        <dbReference type="SAM" id="SignalP"/>
    </source>
</evidence>
<evidence type="ECO:0000313" key="4">
    <source>
        <dbReference type="EMBL" id="CAD7621653.1"/>
    </source>
</evidence>
<organism evidence="4">
    <name type="scientific">Medioppia subpectinata</name>
    <dbReference type="NCBI Taxonomy" id="1979941"/>
    <lineage>
        <taxon>Eukaryota</taxon>
        <taxon>Metazoa</taxon>
        <taxon>Ecdysozoa</taxon>
        <taxon>Arthropoda</taxon>
        <taxon>Chelicerata</taxon>
        <taxon>Arachnida</taxon>
        <taxon>Acari</taxon>
        <taxon>Acariformes</taxon>
        <taxon>Sarcoptiformes</taxon>
        <taxon>Oribatida</taxon>
        <taxon>Brachypylina</taxon>
        <taxon>Oppioidea</taxon>
        <taxon>Oppiidae</taxon>
        <taxon>Medioppia</taxon>
    </lineage>
</organism>
<dbReference type="InterPro" id="IPR002048">
    <property type="entry name" value="EF_hand_dom"/>
</dbReference>
<dbReference type="GO" id="GO:0005509">
    <property type="term" value="F:calcium ion binding"/>
    <property type="evidence" value="ECO:0007669"/>
    <property type="project" value="InterPro"/>
</dbReference>
<dbReference type="OrthoDB" id="6511170at2759"/>
<accession>A0A7R9KH41</accession>
<dbReference type="SUPFAM" id="SSF47473">
    <property type="entry name" value="EF-hand"/>
    <property type="match status" value="1"/>
</dbReference>
<evidence type="ECO:0000259" key="3">
    <source>
        <dbReference type="PROSITE" id="PS50222"/>
    </source>
</evidence>
<keyword evidence="2" id="KW-0732">Signal</keyword>
<feature type="signal peptide" evidence="2">
    <location>
        <begin position="1"/>
        <end position="25"/>
    </location>
</feature>